<protein>
    <recommendedName>
        <fullName evidence="4">Beta-methylgalactoside transporter inner membrane component</fullName>
    </recommendedName>
</protein>
<evidence type="ECO:0008006" key="4">
    <source>
        <dbReference type="Google" id="ProtNLM"/>
    </source>
</evidence>
<dbReference type="AlphaFoldDB" id="A0A448FB64"/>
<organism evidence="2 3">
    <name type="scientific">Aggregatibacter aphrophilus ATCC 33389</name>
    <dbReference type="NCBI Taxonomy" id="985008"/>
    <lineage>
        <taxon>Bacteria</taxon>
        <taxon>Pseudomonadati</taxon>
        <taxon>Pseudomonadota</taxon>
        <taxon>Gammaproteobacteria</taxon>
        <taxon>Pasteurellales</taxon>
        <taxon>Pasteurellaceae</taxon>
        <taxon>Aggregatibacter</taxon>
    </lineage>
</organism>
<dbReference type="OrthoDB" id="5689171at2"/>
<dbReference type="RefSeq" id="WP_005703866.1">
    <property type="nucleotide sequence ID" value="NZ_AEWB02000015.1"/>
</dbReference>
<dbReference type="Proteomes" id="UP000272690">
    <property type="component" value="Chromosome"/>
</dbReference>
<feature type="transmembrane region" description="Helical" evidence="1">
    <location>
        <begin position="21"/>
        <end position="40"/>
    </location>
</feature>
<feature type="transmembrane region" description="Helical" evidence="1">
    <location>
        <begin position="193"/>
        <end position="215"/>
    </location>
</feature>
<evidence type="ECO:0000313" key="3">
    <source>
        <dbReference type="Proteomes" id="UP000272690"/>
    </source>
</evidence>
<feature type="transmembrane region" description="Helical" evidence="1">
    <location>
        <begin position="71"/>
        <end position="94"/>
    </location>
</feature>
<feature type="transmembrane region" description="Helical" evidence="1">
    <location>
        <begin position="151"/>
        <end position="173"/>
    </location>
</feature>
<proteinExistence type="predicted"/>
<dbReference type="GeneID" id="49636414"/>
<reference evidence="2 3" key="1">
    <citation type="submission" date="2018-12" db="EMBL/GenBank/DDBJ databases">
        <authorList>
            <consortium name="Pathogen Informatics"/>
        </authorList>
    </citation>
    <scope>NUCLEOTIDE SEQUENCE [LARGE SCALE GENOMIC DNA]</scope>
    <source>
        <strain evidence="2 3">NCTC5906</strain>
    </source>
</reference>
<keyword evidence="1" id="KW-0812">Transmembrane</keyword>
<name>A0A448FB64_AGGAP</name>
<gene>
    <name evidence="2" type="ORF">NCTC5906_02016</name>
</gene>
<feature type="transmembrane region" description="Helical" evidence="1">
    <location>
        <begin position="221"/>
        <end position="246"/>
    </location>
</feature>
<accession>A0A448FB64</accession>
<keyword evidence="1" id="KW-1133">Transmembrane helix</keyword>
<evidence type="ECO:0000313" key="2">
    <source>
        <dbReference type="EMBL" id="VEF44508.1"/>
    </source>
</evidence>
<keyword evidence="1" id="KW-0472">Membrane</keyword>
<evidence type="ECO:0000256" key="1">
    <source>
        <dbReference type="SAM" id="Phobius"/>
    </source>
</evidence>
<dbReference type="EMBL" id="LR134327">
    <property type="protein sequence ID" value="VEF44508.1"/>
    <property type="molecule type" value="Genomic_DNA"/>
</dbReference>
<feature type="transmembrane region" description="Helical" evidence="1">
    <location>
        <begin position="115"/>
        <end position="139"/>
    </location>
</feature>
<sequence>MPINFTQIIKDSWNFIQNEKLTLVKLIGLYVVASFLIVLLQSALLPEQIAAIVLNQDGLPKNIPDELISNIIAFLLSKQFMNLFIGAWCLVTINQVSRRAFMSLTSSFFASLKRIWGMILLSLLIFIPLMIGLTGVFLANQQNISPSTLTMFAMIIGVALYVRLCLAPIHYLLTESSLSESWKTIWYAGKGRLSILFIFCLLIYVVMPMIENILVSLSINIFVEIIMMVLIAFVNVFSLIISYRFYTLFVSKA</sequence>